<keyword evidence="3" id="KW-1185">Reference proteome</keyword>
<evidence type="ECO:0000259" key="1">
    <source>
        <dbReference type="PROSITE" id="PS50041"/>
    </source>
</evidence>
<dbReference type="InterPro" id="IPR016186">
    <property type="entry name" value="C-type_lectin-like/link_sf"/>
</dbReference>
<dbReference type="Proteomes" id="UP000823561">
    <property type="component" value="Chromosome 23"/>
</dbReference>
<evidence type="ECO:0000313" key="3">
    <source>
        <dbReference type="Proteomes" id="UP000823561"/>
    </source>
</evidence>
<dbReference type="InterPro" id="IPR016187">
    <property type="entry name" value="CTDL_fold"/>
</dbReference>
<sequence length="88" mass="9932">MGADLVTIDSEEEQAYISGLGRWGWIGLQRRGTSWTWVNGRPLSISRGPVIWGSGQPSKTEDCVMTSSHWEDYPCYSKFYPICEKSAK</sequence>
<reference evidence="2" key="1">
    <citation type="submission" date="2020-10" db="EMBL/GenBank/DDBJ databases">
        <title>Chromosome-scale genome assembly of the Allis shad, Alosa alosa.</title>
        <authorList>
            <person name="Margot Z."/>
            <person name="Christophe K."/>
            <person name="Cabau C."/>
            <person name="Louis A."/>
            <person name="Berthelot C."/>
            <person name="Parey E."/>
            <person name="Roest Crollius H."/>
            <person name="Montfort J."/>
            <person name="Robinson-Rechavi M."/>
            <person name="Bucao C."/>
            <person name="Bouchez O."/>
            <person name="Gislard M."/>
            <person name="Lluch J."/>
            <person name="Milhes M."/>
            <person name="Lampietro C."/>
            <person name="Lopez Roques C."/>
            <person name="Donnadieu C."/>
            <person name="Braasch I."/>
            <person name="Desvignes T."/>
            <person name="Postlethwait J."/>
            <person name="Bobe J."/>
            <person name="Guiguen Y."/>
        </authorList>
    </citation>
    <scope>NUCLEOTIDE SEQUENCE</scope>
    <source>
        <strain evidence="2">M-15738</strain>
        <tissue evidence="2">Blood</tissue>
    </source>
</reference>
<organism evidence="2 3">
    <name type="scientific">Alosa alosa</name>
    <name type="common">allis shad</name>
    <dbReference type="NCBI Taxonomy" id="278164"/>
    <lineage>
        <taxon>Eukaryota</taxon>
        <taxon>Metazoa</taxon>
        <taxon>Chordata</taxon>
        <taxon>Craniata</taxon>
        <taxon>Vertebrata</taxon>
        <taxon>Euteleostomi</taxon>
        <taxon>Actinopterygii</taxon>
        <taxon>Neopterygii</taxon>
        <taxon>Teleostei</taxon>
        <taxon>Clupei</taxon>
        <taxon>Clupeiformes</taxon>
        <taxon>Clupeoidei</taxon>
        <taxon>Clupeidae</taxon>
        <taxon>Alosa</taxon>
    </lineage>
</organism>
<proteinExistence type="predicted"/>
<accession>A0AAV6FG55</accession>
<protein>
    <recommendedName>
        <fullName evidence="1">C-type lectin domain-containing protein</fullName>
    </recommendedName>
</protein>
<dbReference type="AlphaFoldDB" id="A0AAV6FG55"/>
<dbReference type="PROSITE" id="PS50041">
    <property type="entry name" value="C_TYPE_LECTIN_2"/>
    <property type="match status" value="1"/>
</dbReference>
<gene>
    <name evidence="2" type="ORF">AALO_G00288340</name>
</gene>
<dbReference type="EMBL" id="JADWDJ010000023">
    <property type="protein sequence ID" value="KAG5261783.1"/>
    <property type="molecule type" value="Genomic_DNA"/>
</dbReference>
<dbReference type="PANTHER" id="PTHR22803">
    <property type="entry name" value="MANNOSE, PHOSPHOLIPASE, LECTIN RECEPTOR RELATED"/>
    <property type="match status" value="1"/>
</dbReference>
<dbReference type="Gene3D" id="3.10.100.10">
    <property type="entry name" value="Mannose-Binding Protein A, subunit A"/>
    <property type="match status" value="1"/>
</dbReference>
<feature type="domain" description="C-type lectin" evidence="1">
    <location>
        <begin position="1"/>
        <end position="84"/>
    </location>
</feature>
<dbReference type="Pfam" id="PF00059">
    <property type="entry name" value="Lectin_C"/>
    <property type="match status" value="1"/>
</dbReference>
<comment type="caution">
    <text evidence="2">The sequence shown here is derived from an EMBL/GenBank/DDBJ whole genome shotgun (WGS) entry which is preliminary data.</text>
</comment>
<evidence type="ECO:0000313" key="2">
    <source>
        <dbReference type="EMBL" id="KAG5261783.1"/>
    </source>
</evidence>
<name>A0AAV6FG55_9TELE</name>
<dbReference type="InterPro" id="IPR001304">
    <property type="entry name" value="C-type_lectin-like"/>
</dbReference>
<dbReference type="SUPFAM" id="SSF56436">
    <property type="entry name" value="C-type lectin-like"/>
    <property type="match status" value="1"/>
</dbReference>
<dbReference type="InterPro" id="IPR050111">
    <property type="entry name" value="C-type_lectin/snaclec_domain"/>
</dbReference>